<comment type="caution">
    <text evidence="2">The sequence shown here is derived from an EMBL/GenBank/DDBJ whole genome shotgun (WGS) entry which is preliminary data.</text>
</comment>
<proteinExistence type="predicted"/>
<evidence type="ECO:0000313" key="2">
    <source>
        <dbReference type="EMBL" id="KAJ3568340.1"/>
    </source>
</evidence>
<protein>
    <submittedName>
        <fullName evidence="2">Uncharacterized protein</fullName>
    </submittedName>
</protein>
<gene>
    <name evidence="2" type="ORF">NP233_g5777</name>
</gene>
<keyword evidence="3" id="KW-1185">Reference proteome</keyword>
<reference evidence="2" key="1">
    <citation type="submission" date="2022-07" db="EMBL/GenBank/DDBJ databases">
        <title>Genome Sequence of Leucocoprinus birnbaumii.</title>
        <authorList>
            <person name="Buettner E."/>
        </authorList>
    </citation>
    <scope>NUCLEOTIDE SEQUENCE</scope>
    <source>
        <strain evidence="2">VT141</strain>
    </source>
</reference>
<dbReference type="EMBL" id="JANIEX010000351">
    <property type="protein sequence ID" value="KAJ3568340.1"/>
    <property type="molecule type" value="Genomic_DNA"/>
</dbReference>
<feature type="region of interest" description="Disordered" evidence="1">
    <location>
        <begin position="390"/>
        <end position="473"/>
    </location>
</feature>
<accession>A0AAD5VS73</accession>
<sequence>MKSSRGQGEQTDKESSLLLLGCHVATIVVVLMNVLRKHEKEQAQHPRNPVVLVHGRPIGSNGRIVFQPYRRPGDDELQASDALLIGELNATHTAIVGVASPSVFLREPLVITTPNADYLPDISLDPHVSIVIRRDGRFGTEDWTQWPQWFFEGFEHFAYIPKRPCTAELVKHPFWRIWWDMTQEDFCEAYDAPGIGKLQGSILDELKQLRKDLMTEVSRQEIDPGCHSSRRDHIKLQEAATAMRHHFVALEQMLQPFVYTVVTLTSFQRSYLETRALLDKIQKFNKRYSLCDTPSCWPVDNSLMGIVTDRISLVHELYLKGVPVWFVRSVALAVSSATNIVKPMALTRPGASNGVVLEFWPNLPISYQGPRTPMMYATVMKWQPGVLTQMHTEPDTRPTVSQKSPENLPARQSQRETGSTSSNGQKKRSAQSSTSKKGTQKPYSRPPQPSTPHMSINHDRFKPSMSPKSSSSTPEWIDALRKVNSDQARCIQHSHRDLFQGYAFPDPPVFLDDKKGPEYLLAWIAIRTLWISTFTRFPEDCSIPLPGPQLWRMYLRDVALDLELLRQDDRRPTPQIPSTSRTSRRNQRTLDAAKDIFSIPKPVKEELTSLVLGEHTIWTPGNVELRLADFQLVVWDSHEHNFRAGFMSLDRCLMATAYADPQSSHIRNHRIGGVFFHGATPTIPPVAGYKSRASTNPADRCVFVEAFCHVLSDWPGETPVVLASLKFRQKKNGEDSWNFDVMRIVEKLAYQYYCRTFFDYFGRAPTIPHTCPT</sequence>
<organism evidence="2 3">
    <name type="scientific">Leucocoprinus birnbaumii</name>
    <dbReference type="NCBI Taxonomy" id="56174"/>
    <lineage>
        <taxon>Eukaryota</taxon>
        <taxon>Fungi</taxon>
        <taxon>Dikarya</taxon>
        <taxon>Basidiomycota</taxon>
        <taxon>Agaricomycotina</taxon>
        <taxon>Agaricomycetes</taxon>
        <taxon>Agaricomycetidae</taxon>
        <taxon>Agaricales</taxon>
        <taxon>Agaricineae</taxon>
        <taxon>Agaricaceae</taxon>
        <taxon>Leucocoprinus</taxon>
    </lineage>
</organism>
<feature type="compositionally biased region" description="Polar residues" evidence="1">
    <location>
        <begin position="398"/>
        <end position="437"/>
    </location>
</feature>
<evidence type="ECO:0000256" key="1">
    <source>
        <dbReference type="SAM" id="MobiDB-lite"/>
    </source>
</evidence>
<evidence type="ECO:0000313" key="3">
    <source>
        <dbReference type="Proteomes" id="UP001213000"/>
    </source>
</evidence>
<dbReference type="Proteomes" id="UP001213000">
    <property type="component" value="Unassembled WGS sequence"/>
</dbReference>
<feature type="compositionally biased region" description="Low complexity" evidence="1">
    <location>
        <begin position="463"/>
        <end position="472"/>
    </location>
</feature>
<name>A0AAD5VS73_9AGAR</name>
<dbReference type="AlphaFoldDB" id="A0AAD5VS73"/>